<feature type="non-terminal residue" evidence="3">
    <location>
        <position position="945"/>
    </location>
</feature>
<dbReference type="EMBL" id="WHUW01000267">
    <property type="protein sequence ID" value="KAF8416208.1"/>
    <property type="molecule type" value="Genomic_DNA"/>
</dbReference>
<dbReference type="SUPFAM" id="SSF57845">
    <property type="entry name" value="B-box zinc-binding domain"/>
    <property type="match status" value="1"/>
</dbReference>
<keyword evidence="4" id="KW-1185">Reference proteome</keyword>
<evidence type="ECO:0000313" key="4">
    <source>
        <dbReference type="Proteomes" id="UP001194468"/>
    </source>
</evidence>
<dbReference type="Pfam" id="PF18803">
    <property type="entry name" value="CxC2"/>
    <property type="match status" value="1"/>
</dbReference>
<proteinExistence type="predicted"/>
<dbReference type="EMBL" id="WHUW01000007">
    <property type="protein sequence ID" value="KAF8444155.1"/>
    <property type="molecule type" value="Genomic_DNA"/>
</dbReference>
<dbReference type="Pfam" id="PF18758">
    <property type="entry name" value="KDZ"/>
    <property type="match status" value="1"/>
</dbReference>
<sequence>TSNDYVQEWLHEKDTFLEIILDMEAPPIPRQCVLCHRDGVYRCSDCFNQPLFCTPCIREQHRRNPFHRVQQWTGSFFEDSSLNLAGMELHLGHGGNSCPVQTDIHDRAGPRPMDDQEWIDEDQECIPPHLRPPSHSDYLTIVDVTGVHFITVNYCHCPGSLPVHQQLLRGRLFPATLQRPSTAFTFHVLDDFIRDNLECGTSGSNYFSKLRRITSNVFPHLVPDRYRELLRVARKWRLLKLLKWNGFGHRSCTPQKGELALFCPACPQPGVNCNPSQNELSEPKYSRTFIMDGNFKAEHMHEKCPDNQIWLMDGHGYMVTRSEYQAYLKGTHHAHERSTCNNHRAVNQANTSRGKLESTGIGGTACARHGCFVPHSVVDFQKGERQVNMDYSFANAIRYNMSNITRIIHFYDINCAYMKKLRSRVKNSKFIDIPQDIQIVPGIGIWHVHGHRAECFSRHAPLFIPGAGWVDGEIIETLWSVLNIVSPSARGMSTPHRQELLDFQMNDSNFMKMIRMSQSLARKLRKANRSAATAVTAFTDLDSTVSPEQRKMWESEERVAQETRITDPSAMDIFDVRLEKAPTIHAVELELLRSMPACDRTQGRTATWLARGLKIQEAQIGLGQEMRKIGRRPTDVQRLALARRVDRLSSDILAFVSEASVYLGHDPSDESSSGESDAEDDSIAEEILEDIGSQRPDQARIPIPSSLGLARCKRLGLDRLRDQEIRLRAGQANDALHEIRLSLANKAVLFRTNVRLASSHAQTTRAWDKVHGVDAILNRHAAIYRACRQAMSHLGADDAMLSRYQPLRAEDLKVSAAAAMPNARGHRNDKLAWFWSMDIPKDTEGSDWMSEFYRVHWLRAKATKDRWREEVEILKAEFQWTVNFFNKRAEDWTHLAVDSQTKGQHGAASYAARQSSMYGQLRDQCQISLESHHPARATRNISSPF</sequence>
<dbReference type="InterPro" id="IPR040521">
    <property type="entry name" value="KDZ"/>
</dbReference>
<reference evidence="3" key="1">
    <citation type="submission" date="2019-10" db="EMBL/GenBank/DDBJ databases">
        <authorList>
            <consortium name="DOE Joint Genome Institute"/>
            <person name="Kuo A."/>
            <person name="Miyauchi S."/>
            <person name="Kiss E."/>
            <person name="Drula E."/>
            <person name="Kohler A."/>
            <person name="Sanchez-Garcia M."/>
            <person name="Andreopoulos B."/>
            <person name="Barry K.W."/>
            <person name="Bonito G."/>
            <person name="Buee M."/>
            <person name="Carver A."/>
            <person name="Chen C."/>
            <person name="Cichocki N."/>
            <person name="Clum A."/>
            <person name="Culley D."/>
            <person name="Crous P.W."/>
            <person name="Fauchery L."/>
            <person name="Girlanda M."/>
            <person name="Hayes R."/>
            <person name="Keri Z."/>
            <person name="LaButti K."/>
            <person name="Lipzen A."/>
            <person name="Lombard V."/>
            <person name="Magnuson J."/>
            <person name="Maillard F."/>
            <person name="Morin E."/>
            <person name="Murat C."/>
            <person name="Nolan M."/>
            <person name="Ohm R."/>
            <person name="Pangilinan J."/>
            <person name="Pereira M."/>
            <person name="Perotto S."/>
            <person name="Peter M."/>
            <person name="Riley R."/>
            <person name="Sitrit Y."/>
            <person name="Stielow B."/>
            <person name="Szollosi G."/>
            <person name="Zifcakova L."/>
            <person name="Stursova M."/>
            <person name="Spatafora J.W."/>
            <person name="Tedersoo L."/>
            <person name="Vaario L.-M."/>
            <person name="Yamada A."/>
            <person name="Yan M."/>
            <person name="Wang P."/>
            <person name="Xu J."/>
            <person name="Bruns T."/>
            <person name="Baldrian P."/>
            <person name="Vilgalys R."/>
            <person name="Henrissat B."/>
            <person name="Grigoriev I.V."/>
            <person name="Hibbett D."/>
            <person name="Nagy L.G."/>
            <person name="Martin F.M."/>
        </authorList>
    </citation>
    <scope>NUCLEOTIDE SEQUENCE</scope>
    <source>
        <strain evidence="3">BED1</strain>
    </source>
</reference>
<comment type="caution">
    <text evidence="3">The sequence shown here is derived from an EMBL/GenBank/DDBJ whole genome shotgun (WGS) entry which is preliminary data.</text>
</comment>
<dbReference type="AlphaFoldDB" id="A0AAD4BZF9"/>
<evidence type="ECO:0000313" key="3">
    <source>
        <dbReference type="EMBL" id="KAF8444155.1"/>
    </source>
</evidence>
<dbReference type="PANTHER" id="PTHR33096">
    <property type="entry name" value="CXC2 DOMAIN-CONTAINING PROTEIN"/>
    <property type="match status" value="1"/>
</dbReference>
<name>A0AAD4BZF9_BOLED</name>
<dbReference type="Proteomes" id="UP001194468">
    <property type="component" value="Unassembled WGS sequence"/>
</dbReference>
<dbReference type="InterPro" id="IPR041457">
    <property type="entry name" value="CxC2_KDZ-assoc"/>
</dbReference>
<feature type="domain" description="CxC2-like cysteine cluster KDZ transposase-associated" evidence="1">
    <location>
        <begin position="133"/>
        <end position="217"/>
    </location>
</feature>
<evidence type="ECO:0000259" key="1">
    <source>
        <dbReference type="Pfam" id="PF18803"/>
    </source>
</evidence>
<evidence type="ECO:0000313" key="2">
    <source>
        <dbReference type="EMBL" id="KAF8416208.1"/>
    </source>
</evidence>
<organism evidence="3 4">
    <name type="scientific">Boletus edulis BED1</name>
    <dbReference type="NCBI Taxonomy" id="1328754"/>
    <lineage>
        <taxon>Eukaryota</taxon>
        <taxon>Fungi</taxon>
        <taxon>Dikarya</taxon>
        <taxon>Basidiomycota</taxon>
        <taxon>Agaricomycotina</taxon>
        <taxon>Agaricomycetes</taxon>
        <taxon>Agaricomycetidae</taxon>
        <taxon>Boletales</taxon>
        <taxon>Boletineae</taxon>
        <taxon>Boletaceae</taxon>
        <taxon>Boletoideae</taxon>
        <taxon>Boletus</taxon>
    </lineage>
</organism>
<reference evidence="3" key="2">
    <citation type="journal article" date="2020" name="Nat. Commun.">
        <title>Large-scale genome sequencing of mycorrhizal fungi provides insights into the early evolution of symbiotic traits.</title>
        <authorList>
            <person name="Miyauchi S."/>
            <person name="Kiss E."/>
            <person name="Kuo A."/>
            <person name="Drula E."/>
            <person name="Kohler A."/>
            <person name="Sanchez-Garcia M."/>
            <person name="Morin E."/>
            <person name="Andreopoulos B."/>
            <person name="Barry K.W."/>
            <person name="Bonito G."/>
            <person name="Buee M."/>
            <person name="Carver A."/>
            <person name="Chen C."/>
            <person name="Cichocki N."/>
            <person name="Clum A."/>
            <person name="Culley D."/>
            <person name="Crous P.W."/>
            <person name="Fauchery L."/>
            <person name="Girlanda M."/>
            <person name="Hayes R.D."/>
            <person name="Keri Z."/>
            <person name="LaButti K."/>
            <person name="Lipzen A."/>
            <person name="Lombard V."/>
            <person name="Magnuson J."/>
            <person name="Maillard F."/>
            <person name="Murat C."/>
            <person name="Nolan M."/>
            <person name="Ohm R.A."/>
            <person name="Pangilinan J."/>
            <person name="Pereira M.F."/>
            <person name="Perotto S."/>
            <person name="Peter M."/>
            <person name="Pfister S."/>
            <person name="Riley R."/>
            <person name="Sitrit Y."/>
            <person name="Stielow J.B."/>
            <person name="Szollosi G."/>
            <person name="Zifcakova L."/>
            <person name="Stursova M."/>
            <person name="Spatafora J.W."/>
            <person name="Tedersoo L."/>
            <person name="Vaario L.M."/>
            <person name="Yamada A."/>
            <person name="Yan M."/>
            <person name="Wang P."/>
            <person name="Xu J."/>
            <person name="Bruns T."/>
            <person name="Baldrian P."/>
            <person name="Vilgalys R."/>
            <person name="Dunand C."/>
            <person name="Henrissat B."/>
            <person name="Grigoriev I.V."/>
            <person name="Hibbett D."/>
            <person name="Nagy L.G."/>
            <person name="Martin F.M."/>
        </authorList>
    </citation>
    <scope>NUCLEOTIDE SEQUENCE</scope>
    <source>
        <strain evidence="3">BED1</strain>
    </source>
</reference>
<gene>
    <name evidence="3" type="ORF">L210DRAFT_3395573</name>
    <name evidence="2" type="ORF">L210DRAFT_3429746</name>
</gene>
<accession>A0AAD4BZF9</accession>
<protein>
    <recommendedName>
        <fullName evidence="1">CxC2-like cysteine cluster KDZ transposase-associated domain-containing protein</fullName>
    </recommendedName>
</protein>
<dbReference type="PANTHER" id="PTHR33096:SF1">
    <property type="entry name" value="CXC1-LIKE CYSTEINE CLUSTER ASSOCIATED WITH KDZ TRANSPOSASES DOMAIN-CONTAINING PROTEIN"/>
    <property type="match status" value="1"/>
</dbReference>